<feature type="transmembrane region" description="Helical" evidence="7">
    <location>
        <begin position="12"/>
        <end position="31"/>
    </location>
</feature>
<dbReference type="GO" id="GO:0005886">
    <property type="term" value="C:plasma membrane"/>
    <property type="evidence" value="ECO:0007669"/>
    <property type="project" value="UniProtKB-SubCell"/>
</dbReference>
<dbReference type="InterPro" id="IPR003856">
    <property type="entry name" value="LPS_length_determ_N"/>
</dbReference>
<evidence type="ECO:0000256" key="1">
    <source>
        <dbReference type="ARBA" id="ARBA00004651"/>
    </source>
</evidence>
<dbReference type="AlphaFoldDB" id="A0A3B0WEF7"/>
<evidence type="ECO:0000313" key="10">
    <source>
        <dbReference type="EMBL" id="VAW49612.1"/>
    </source>
</evidence>
<sequence length="708" mass="82724">MINLFDFIFRRKFSILFFFCFSFIFVIYKVFIMEPIYETEAILVCEVENNQIKVAAEELDISRTISIIKRHKANLESREITEKTLKKLSTEHTFSQNSFSLKLPEQMHGIFLKIFPSKRFDVNGNLVDKDPFMAKVHKIRTKQLRVEEIPFTNFIRIKTRSKKPEMAALLANTFSQVYIDWILKFEKDKFLPKIEFIEQQLEITKEKLNFFEKKREEFKQREGLSWLRTDTQKKFEIINLLETSSKLEIQLTKLRNSIITSDTEPFDSENMRIDKLKKELGVSNILEHLNNLFIEKIELEFYFTDGHPTLQEIDELILKLKNNLNDHVYKVYVATTMSLEFQDILTEYLMVETRYKAINWALKKVKQEQWVMKEKYLPSQEREIVGIDREISIQEILYKELILNRKQLDFLFSRKVPESVRVSSWAPIIHKPKTSAIKILVSGFILSLIIAFIGATIFELAQSDLHNRSDLADYFKIPILGIVPKINNILKLKIRHQRPYELICSHIQKKCSPQVFQVTSAKRAEGKTVTAINLAKILAFYGEKVLLIEATPNNKNLYNKFFKIKHVKGFVDVCHKGFEAKNVIYDTQFDRLSVLPFGNKNKHRKKYIFDLTAKGKLKELIIKLKTVYQIIIIDSPSLDNSYDALSIGKIINHTVLIVSAKNTKKEIANYGKNLLNNAGVNISGIILNNLEYVIPGIIYKILNGFKFK</sequence>
<evidence type="ECO:0000256" key="6">
    <source>
        <dbReference type="SAM" id="Coils"/>
    </source>
</evidence>
<dbReference type="InterPro" id="IPR025669">
    <property type="entry name" value="AAA_dom"/>
</dbReference>
<proteinExistence type="predicted"/>
<reference evidence="10" key="1">
    <citation type="submission" date="2018-06" db="EMBL/GenBank/DDBJ databases">
        <authorList>
            <person name="Zhirakovskaya E."/>
        </authorList>
    </citation>
    <scope>NUCLEOTIDE SEQUENCE</scope>
</reference>
<dbReference type="PANTHER" id="PTHR32309">
    <property type="entry name" value="TYROSINE-PROTEIN KINASE"/>
    <property type="match status" value="1"/>
</dbReference>
<evidence type="ECO:0000256" key="3">
    <source>
        <dbReference type="ARBA" id="ARBA00022692"/>
    </source>
</evidence>
<dbReference type="EMBL" id="UOFC01000294">
    <property type="protein sequence ID" value="VAW49612.1"/>
    <property type="molecule type" value="Genomic_DNA"/>
</dbReference>
<dbReference type="InterPro" id="IPR027417">
    <property type="entry name" value="P-loop_NTPase"/>
</dbReference>
<evidence type="ECO:0000259" key="9">
    <source>
        <dbReference type="Pfam" id="PF13614"/>
    </source>
</evidence>
<keyword evidence="3 7" id="KW-0812">Transmembrane</keyword>
<accession>A0A3B0WEF7</accession>
<keyword evidence="2" id="KW-1003">Cell membrane</keyword>
<evidence type="ECO:0000256" key="4">
    <source>
        <dbReference type="ARBA" id="ARBA00022989"/>
    </source>
</evidence>
<dbReference type="InterPro" id="IPR050445">
    <property type="entry name" value="Bact_polysacc_biosynth/exp"/>
</dbReference>
<protein>
    <recommendedName>
        <fullName evidence="11">Tyrosine-protein kinase EpsD</fullName>
    </recommendedName>
</protein>
<organism evidence="10">
    <name type="scientific">hydrothermal vent metagenome</name>
    <dbReference type="NCBI Taxonomy" id="652676"/>
    <lineage>
        <taxon>unclassified sequences</taxon>
        <taxon>metagenomes</taxon>
        <taxon>ecological metagenomes</taxon>
    </lineage>
</organism>
<evidence type="ECO:0000256" key="5">
    <source>
        <dbReference type="ARBA" id="ARBA00023136"/>
    </source>
</evidence>
<keyword evidence="4 7" id="KW-1133">Transmembrane helix</keyword>
<dbReference type="Gene3D" id="3.40.50.300">
    <property type="entry name" value="P-loop containing nucleotide triphosphate hydrolases"/>
    <property type="match status" value="1"/>
</dbReference>
<evidence type="ECO:0008006" key="11">
    <source>
        <dbReference type="Google" id="ProtNLM"/>
    </source>
</evidence>
<dbReference type="Pfam" id="PF13614">
    <property type="entry name" value="AAA_31"/>
    <property type="match status" value="1"/>
</dbReference>
<feature type="domain" description="AAA" evidence="9">
    <location>
        <begin position="519"/>
        <end position="642"/>
    </location>
</feature>
<dbReference type="PANTHER" id="PTHR32309:SF13">
    <property type="entry name" value="FERRIC ENTEROBACTIN TRANSPORT PROTEIN FEPE"/>
    <property type="match status" value="1"/>
</dbReference>
<feature type="transmembrane region" description="Helical" evidence="7">
    <location>
        <begin position="439"/>
        <end position="461"/>
    </location>
</feature>
<feature type="domain" description="Polysaccharide chain length determinant N-terminal" evidence="8">
    <location>
        <begin position="2"/>
        <end position="88"/>
    </location>
</feature>
<comment type="subcellular location">
    <subcellularLocation>
        <location evidence="1">Cell membrane</location>
        <topology evidence="1">Multi-pass membrane protein</topology>
    </subcellularLocation>
</comment>
<evidence type="ECO:0000259" key="8">
    <source>
        <dbReference type="Pfam" id="PF02706"/>
    </source>
</evidence>
<keyword evidence="6" id="KW-0175">Coiled coil</keyword>
<evidence type="ECO:0000256" key="7">
    <source>
        <dbReference type="SAM" id="Phobius"/>
    </source>
</evidence>
<feature type="coiled-coil region" evidence="6">
    <location>
        <begin position="194"/>
        <end position="221"/>
    </location>
</feature>
<gene>
    <name evidence="10" type="ORF">MNBD_GAMMA03-274</name>
</gene>
<keyword evidence="5 7" id="KW-0472">Membrane</keyword>
<dbReference type="GO" id="GO:0004713">
    <property type="term" value="F:protein tyrosine kinase activity"/>
    <property type="evidence" value="ECO:0007669"/>
    <property type="project" value="TreeGrafter"/>
</dbReference>
<dbReference type="SUPFAM" id="SSF52540">
    <property type="entry name" value="P-loop containing nucleoside triphosphate hydrolases"/>
    <property type="match status" value="1"/>
</dbReference>
<evidence type="ECO:0000256" key="2">
    <source>
        <dbReference type="ARBA" id="ARBA00022475"/>
    </source>
</evidence>
<dbReference type="Pfam" id="PF02706">
    <property type="entry name" value="Wzz"/>
    <property type="match status" value="1"/>
</dbReference>
<name>A0A3B0WEF7_9ZZZZ</name>